<dbReference type="OrthoDB" id="191722at2759"/>
<organism evidence="2 3">
    <name type="scientific">Thalassiosira oceanica</name>
    <name type="common">Marine diatom</name>
    <dbReference type="NCBI Taxonomy" id="159749"/>
    <lineage>
        <taxon>Eukaryota</taxon>
        <taxon>Sar</taxon>
        <taxon>Stramenopiles</taxon>
        <taxon>Ochrophyta</taxon>
        <taxon>Bacillariophyta</taxon>
        <taxon>Coscinodiscophyceae</taxon>
        <taxon>Thalassiosirophycidae</taxon>
        <taxon>Thalassiosirales</taxon>
        <taxon>Thalassiosiraceae</taxon>
        <taxon>Thalassiosira</taxon>
    </lineage>
</organism>
<comment type="caution">
    <text evidence="2">The sequence shown here is derived from an EMBL/GenBank/DDBJ whole genome shotgun (WGS) entry which is preliminary data.</text>
</comment>
<dbReference type="Proteomes" id="UP000266841">
    <property type="component" value="Unassembled WGS sequence"/>
</dbReference>
<evidence type="ECO:0000256" key="1">
    <source>
        <dbReference type="SAM" id="MobiDB-lite"/>
    </source>
</evidence>
<protein>
    <recommendedName>
        <fullName evidence="4">LNR domain-containing protein</fullName>
    </recommendedName>
</protein>
<feature type="region of interest" description="Disordered" evidence="1">
    <location>
        <begin position="364"/>
        <end position="390"/>
    </location>
</feature>
<evidence type="ECO:0000313" key="2">
    <source>
        <dbReference type="EMBL" id="EJK65720.1"/>
    </source>
</evidence>
<proteinExistence type="predicted"/>
<evidence type="ECO:0000313" key="3">
    <source>
        <dbReference type="Proteomes" id="UP000266841"/>
    </source>
</evidence>
<keyword evidence="3" id="KW-1185">Reference proteome</keyword>
<accession>K0SKA5</accession>
<feature type="compositionally biased region" description="Polar residues" evidence="1">
    <location>
        <begin position="266"/>
        <end position="284"/>
    </location>
</feature>
<dbReference type="AlphaFoldDB" id="K0SKA5"/>
<dbReference type="EMBL" id="AGNL01015542">
    <property type="protein sequence ID" value="EJK65720.1"/>
    <property type="molecule type" value="Genomic_DNA"/>
</dbReference>
<sequence>CEISKPKWLGDGECDGGEYNTPECGYDGSDCLVFNEKYPDCTVDDPYYLGDGECDGDEYNSEACGFDGGDCLEKQTENPTSSPVQMALSVTVPMSPPTTSPTRSKSPTPCTTIKCAAAVIAGFRTPTVSPVEGLVTTPIPSSANPTMANLFGPAPIEIDVTQSGSPTLPPLLQSPAPVPGPDSLTLTSGPSMDPTSTESTSSPTGVATAAESTLVMIDATTPDDLVDGKNTPGPSKSPPDGVVEPSVTSGSPTPALPVAPIRPDTATDSGAPTKSPVAKTSGSSPVPDAGVDDKTSSDDAGLALGNDQGALSDSSSASSHFYTKRQLNIWSFNRIKDSKRGWRHDNFIRGNVDGIALIKRIKVKRKTKTSKQGKRTRGVARTPWKPYSSATAPDLAAAVGSVSESEVSSISSNSADRAPPQGSDD</sequence>
<gene>
    <name evidence="2" type="ORF">THAOC_13395</name>
</gene>
<name>K0SKA5_THAOC</name>
<reference evidence="2 3" key="1">
    <citation type="journal article" date="2012" name="Genome Biol.">
        <title>Genome and low-iron response of an oceanic diatom adapted to chronic iron limitation.</title>
        <authorList>
            <person name="Lommer M."/>
            <person name="Specht M."/>
            <person name="Roy A.S."/>
            <person name="Kraemer L."/>
            <person name="Andreson R."/>
            <person name="Gutowska M.A."/>
            <person name="Wolf J."/>
            <person name="Bergner S.V."/>
            <person name="Schilhabel M.B."/>
            <person name="Klostermeier U.C."/>
            <person name="Beiko R.G."/>
            <person name="Rosenstiel P."/>
            <person name="Hippler M."/>
            <person name="Laroche J."/>
        </authorList>
    </citation>
    <scope>NUCLEOTIDE SEQUENCE [LARGE SCALE GENOMIC DNA]</scope>
    <source>
        <strain evidence="2 3">CCMP1005</strain>
    </source>
</reference>
<feature type="non-terminal residue" evidence="2">
    <location>
        <position position="1"/>
    </location>
</feature>
<evidence type="ECO:0008006" key="4">
    <source>
        <dbReference type="Google" id="ProtNLM"/>
    </source>
</evidence>
<feature type="region of interest" description="Disordered" evidence="1">
    <location>
        <begin position="406"/>
        <end position="425"/>
    </location>
</feature>
<feature type="compositionally biased region" description="Low complexity" evidence="1">
    <location>
        <begin position="194"/>
        <end position="204"/>
    </location>
</feature>
<dbReference type="Gene3D" id="3.30.300.320">
    <property type="match status" value="1"/>
</dbReference>
<feature type="region of interest" description="Disordered" evidence="1">
    <location>
        <begin position="157"/>
        <end position="319"/>
    </location>
</feature>
<feature type="compositionally biased region" description="Basic residues" evidence="1">
    <location>
        <begin position="364"/>
        <end position="378"/>
    </location>
</feature>
<feature type="compositionally biased region" description="Low complexity" evidence="1">
    <location>
        <begin position="406"/>
        <end position="415"/>
    </location>
</feature>